<evidence type="ECO:0000256" key="4">
    <source>
        <dbReference type="RuleBase" id="RU000363"/>
    </source>
</evidence>
<gene>
    <name evidence="5" type="ORF">SAMN05660330_03284</name>
</gene>
<dbReference type="OrthoDB" id="5334159at2"/>
<dbReference type="PRINTS" id="PR00081">
    <property type="entry name" value="GDHRDH"/>
</dbReference>
<dbReference type="AlphaFoldDB" id="A0A1H0TXQ4"/>
<protein>
    <submittedName>
        <fullName evidence="5">NAD(P)-dependent dehydrogenase, short-chain alcohol dehydrogenase family</fullName>
    </submittedName>
</protein>
<dbReference type="InterPro" id="IPR036291">
    <property type="entry name" value="NAD(P)-bd_dom_sf"/>
</dbReference>
<name>A0A1H0TXQ4_9BACT</name>
<dbReference type="Proteomes" id="UP000199073">
    <property type="component" value="Unassembled WGS sequence"/>
</dbReference>
<dbReference type="CDD" id="cd05324">
    <property type="entry name" value="carb_red_PTCR-like_SDR_c"/>
    <property type="match status" value="1"/>
</dbReference>
<evidence type="ECO:0000256" key="3">
    <source>
        <dbReference type="ARBA" id="ARBA00023002"/>
    </source>
</evidence>
<proteinExistence type="inferred from homology"/>
<dbReference type="Pfam" id="PF00106">
    <property type="entry name" value="adh_short"/>
    <property type="match status" value="1"/>
</dbReference>
<keyword evidence="3" id="KW-0560">Oxidoreductase</keyword>
<dbReference type="EMBL" id="FNJI01000027">
    <property type="protein sequence ID" value="SDP58739.1"/>
    <property type="molecule type" value="Genomic_DNA"/>
</dbReference>
<reference evidence="5 6" key="1">
    <citation type="submission" date="2016-10" db="EMBL/GenBank/DDBJ databases">
        <authorList>
            <person name="de Groot N.N."/>
        </authorList>
    </citation>
    <scope>NUCLEOTIDE SEQUENCE [LARGE SCALE GENOMIC DNA]</scope>
    <source>
        <strain evidence="5 6">DSM 12130</strain>
    </source>
</reference>
<dbReference type="InterPro" id="IPR002347">
    <property type="entry name" value="SDR_fam"/>
</dbReference>
<comment type="similarity">
    <text evidence="1 4">Belongs to the short-chain dehydrogenases/reductases (SDR) family.</text>
</comment>
<dbReference type="SUPFAM" id="SSF51735">
    <property type="entry name" value="NAD(P)-binding Rossmann-fold domains"/>
    <property type="match status" value="1"/>
</dbReference>
<dbReference type="Gene3D" id="3.40.50.720">
    <property type="entry name" value="NAD(P)-binding Rossmann-like Domain"/>
    <property type="match status" value="1"/>
</dbReference>
<keyword evidence="6" id="KW-1185">Reference proteome</keyword>
<evidence type="ECO:0000256" key="2">
    <source>
        <dbReference type="ARBA" id="ARBA00022857"/>
    </source>
</evidence>
<dbReference type="PRINTS" id="PR00080">
    <property type="entry name" value="SDRFAMILY"/>
</dbReference>
<dbReference type="PANTHER" id="PTHR43963:SF6">
    <property type="entry name" value="CHAIN DEHYDROGENASE FAMILY PROTEIN, PUTATIVE (AFU_ORTHOLOGUE AFUA_3G15350)-RELATED"/>
    <property type="match status" value="1"/>
</dbReference>
<dbReference type="PANTHER" id="PTHR43963">
    <property type="entry name" value="CARBONYL REDUCTASE 1-RELATED"/>
    <property type="match status" value="1"/>
</dbReference>
<sequence length="232" mass="25072">MVQQNTAIVTGGNRGIGFQIVARLCDHGITTLFTSRNPHDGYTALARLKQPGRSLDYHPLDVSESTSVEAFASYVKAKYPKIDILINSAGTNYDTWHNAANVNIIEAEYTMSVNFMGPWRMCIALLPCMERGGRIINVSSGAGTIASQDGTTPAYSLSKNGLNMLTRHLAASLADRGITVNAADPGWVRTDMGGPDAPRSPGEGAATIVWLATREDNSTSGCFYRDKKQISW</sequence>
<evidence type="ECO:0000313" key="5">
    <source>
        <dbReference type="EMBL" id="SDP58739.1"/>
    </source>
</evidence>
<dbReference type="RefSeq" id="WP_092224777.1">
    <property type="nucleotide sequence ID" value="NZ_FNJI01000027.1"/>
</dbReference>
<dbReference type="InterPro" id="IPR045313">
    <property type="entry name" value="CBR1-like"/>
</dbReference>
<dbReference type="STRING" id="91360.SAMN05660330_03284"/>
<evidence type="ECO:0000256" key="1">
    <source>
        <dbReference type="ARBA" id="ARBA00006484"/>
    </source>
</evidence>
<dbReference type="GO" id="GO:0016616">
    <property type="term" value="F:oxidoreductase activity, acting on the CH-OH group of donors, NAD or NADP as acceptor"/>
    <property type="evidence" value="ECO:0007669"/>
    <property type="project" value="InterPro"/>
</dbReference>
<evidence type="ECO:0000313" key="6">
    <source>
        <dbReference type="Proteomes" id="UP000199073"/>
    </source>
</evidence>
<keyword evidence="2" id="KW-0521">NADP</keyword>
<accession>A0A1H0TXQ4</accession>
<organism evidence="5 6">
    <name type="scientific">Desulforhopalus singaporensis</name>
    <dbReference type="NCBI Taxonomy" id="91360"/>
    <lineage>
        <taxon>Bacteria</taxon>
        <taxon>Pseudomonadati</taxon>
        <taxon>Thermodesulfobacteriota</taxon>
        <taxon>Desulfobulbia</taxon>
        <taxon>Desulfobulbales</taxon>
        <taxon>Desulfocapsaceae</taxon>
        <taxon>Desulforhopalus</taxon>
    </lineage>
</organism>